<sequence length="502" mass="56883">MANPLVWNGLVRRDPVTHMSRIHQPCIVRAFGLLKIMIGDNGHYCFSIEIAFSIKASGCFIYSSLVHAALFSLCSLVMVNPISIHVLEDAIVLQGNQQESAGKLLQGKLILDLKEPIKVRSVNLRFYGKMKVSWREGVGHGQDFHQQERTIMSHKWQFVPQEDEAFSSSSSSSTTHHQNHHHHTGTVGVRRPNYTLRAGRHEWPFALPLSGDLPQSVEATNGRVIYQLKAMVERPFYLQNFSLKRPITIVRTMQLDDFPAVDTWEVHHTWEDKIEYDINMPTRIYSLGEHIPISFDIKPLDHNLRVRRLVATLKEYRAYRAKEHSTRHTWECTSNVVVNPNPLERWNHVLDLNIPNEPPHVHCDSENDMMKIQHRVKFSIYLQNADGQKSEVRCAAVIMIVPSLVQQAAHNTLPPYQPTTSSSLYRTASNAVSIRGATSRTTVASSSGDQQEPLARSYGSSAGIWWHGMDLSRVPSYNTAAQQEPASLSSSLPPYETIIPPR</sequence>
<keyword evidence="4" id="KW-1185">Reference proteome</keyword>
<dbReference type="AlphaFoldDB" id="A0A068RP15"/>
<dbReference type="InterPro" id="IPR014752">
    <property type="entry name" value="Arrestin-like_C"/>
</dbReference>
<feature type="region of interest" description="Disordered" evidence="1">
    <location>
        <begin position="482"/>
        <end position="502"/>
    </location>
</feature>
<feature type="domain" description="Arrestin C-terminal-like" evidence="2">
    <location>
        <begin position="270"/>
        <end position="403"/>
    </location>
</feature>
<dbReference type="GO" id="GO:0005829">
    <property type="term" value="C:cytosol"/>
    <property type="evidence" value="ECO:0007669"/>
    <property type="project" value="TreeGrafter"/>
</dbReference>
<dbReference type="InterPro" id="IPR011022">
    <property type="entry name" value="Arrestin_C-like"/>
</dbReference>
<dbReference type="GO" id="GO:0031625">
    <property type="term" value="F:ubiquitin protein ligase binding"/>
    <property type="evidence" value="ECO:0007669"/>
    <property type="project" value="TreeGrafter"/>
</dbReference>
<dbReference type="InterPro" id="IPR011021">
    <property type="entry name" value="Arrestin-like_N"/>
</dbReference>
<dbReference type="EMBL" id="CBTN010000007">
    <property type="protein sequence ID" value="CDH50711.1"/>
    <property type="molecule type" value="Genomic_DNA"/>
</dbReference>
<dbReference type="PANTHER" id="PTHR11188">
    <property type="entry name" value="ARRESTIN DOMAIN CONTAINING PROTEIN"/>
    <property type="match status" value="1"/>
</dbReference>
<dbReference type="OrthoDB" id="2333384at2759"/>
<dbReference type="Pfam" id="PF02752">
    <property type="entry name" value="Arrestin_C"/>
    <property type="match status" value="1"/>
</dbReference>
<organism evidence="3 4">
    <name type="scientific">Lichtheimia corymbifera JMRC:FSU:9682</name>
    <dbReference type="NCBI Taxonomy" id="1263082"/>
    <lineage>
        <taxon>Eukaryota</taxon>
        <taxon>Fungi</taxon>
        <taxon>Fungi incertae sedis</taxon>
        <taxon>Mucoromycota</taxon>
        <taxon>Mucoromycotina</taxon>
        <taxon>Mucoromycetes</taxon>
        <taxon>Mucorales</taxon>
        <taxon>Lichtheimiaceae</taxon>
        <taxon>Lichtheimia</taxon>
    </lineage>
</organism>
<dbReference type="InterPro" id="IPR014756">
    <property type="entry name" value="Ig_E-set"/>
</dbReference>
<dbReference type="GO" id="GO:0030674">
    <property type="term" value="F:protein-macromolecule adaptor activity"/>
    <property type="evidence" value="ECO:0007669"/>
    <property type="project" value="TreeGrafter"/>
</dbReference>
<dbReference type="STRING" id="1263082.A0A068RP15"/>
<dbReference type="PANTHER" id="PTHR11188:SF17">
    <property type="entry name" value="FI21816P1"/>
    <property type="match status" value="1"/>
</dbReference>
<dbReference type="SUPFAM" id="SSF81296">
    <property type="entry name" value="E set domains"/>
    <property type="match status" value="2"/>
</dbReference>
<feature type="compositionally biased region" description="Polar residues" evidence="1">
    <location>
        <begin position="482"/>
        <end position="492"/>
    </location>
</feature>
<reference evidence="3" key="1">
    <citation type="submission" date="2013-08" db="EMBL/GenBank/DDBJ databases">
        <title>Gene expansion shapes genome architecture in the human pathogen Lichtheimia corymbifera: an evolutionary genomics analysis in the ancient terrestrial Mucorales (Mucoromycotina).</title>
        <authorList>
            <person name="Schwartze V.U."/>
            <person name="Winter S."/>
            <person name="Shelest E."/>
            <person name="Marcet-Houben M."/>
            <person name="Horn F."/>
            <person name="Wehner S."/>
            <person name="Hoffmann K."/>
            <person name="Riege K."/>
            <person name="Sammeth M."/>
            <person name="Nowrousian M."/>
            <person name="Valiante V."/>
            <person name="Linde J."/>
            <person name="Jacobsen I.D."/>
            <person name="Marz M."/>
            <person name="Brakhage A.A."/>
            <person name="Gabaldon T."/>
            <person name="Bocker S."/>
            <person name="Voigt K."/>
        </authorList>
    </citation>
    <scope>NUCLEOTIDE SEQUENCE [LARGE SCALE GENOMIC DNA]</scope>
    <source>
        <strain evidence="3">FSU 9682</strain>
    </source>
</reference>
<name>A0A068RP15_9FUNG</name>
<feature type="region of interest" description="Disordered" evidence="1">
    <location>
        <begin position="166"/>
        <end position="191"/>
    </location>
</feature>
<proteinExistence type="predicted"/>
<dbReference type="InterPro" id="IPR050357">
    <property type="entry name" value="Arrestin_domain-protein"/>
</dbReference>
<dbReference type="GO" id="GO:0005886">
    <property type="term" value="C:plasma membrane"/>
    <property type="evidence" value="ECO:0007669"/>
    <property type="project" value="TreeGrafter"/>
</dbReference>
<evidence type="ECO:0000256" key="1">
    <source>
        <dbReference type="SAM" id="MobiDB-lite"/>
    </source>
</evidence>
<dbReference type="SMART" id="SM01017">
    <property type="entry name" value="Arrestin_C"/>
    <property type="match status" value="1"/>
</dbReference>
<feature type="compositionally biased region" description="Low complexity" evidence="1">
    <location>
        <begin position="167"/>
        <end position="176"/>
    </location>
</feature>
<dbReference type="GO" id="GO:0070086">
    <property type="term" value="P:ubiquitin-dependent endocytosis"/>
    <property type="evidence" value="ECO:0007669"/>
    <property type="project" value="TreeGrafter"/>
</dbReference>
<evidence type="ECO:0000259" key="2">
    <source>
        <dbReference type="SMART" id="SM01017"/>
    </source>
</evidence>
<evidence type="ECO:0000313" key="3">
    <source>
        <dbReference type="EMBL" id="CDH50711.1"/>
    </source>
</evidence>
<dbReference type="Proteomes" id="UP000027586">
    <property type="component" value="Unassembled WGS sequence"/>
</dbReference>
<dbReference type="Pfam" id="PF00339">
    <property type="entry name" value="Arrestin_N"/>
    <property type="match status" value="1"/>
</dbReference>
<dbReference type="Gene3D" id="2.60.40.640">
    <property type="match status" value="2"/>
</dbReference>
<gene>
    <name evidence="3" type="ORF">LCOR_02414.1</name>
</gene>
<accession>A0A068RP15</accession>
<evidence type="ECO:0000313" key="4">
    <source>
        <dbReference type="Proteomes" id="UP000027586"/>
    </source>
</evidence>
<protein>
    <submittedName>
        <fullName evidence="3">Arrestin domain-containing protein</fullName>
    </submittedName>
</protein>
<comment type="caution">
    <text evidence="3">The sequence shown here is derived from an EMBL/GenBank/DDBJ whole genome shotgun (WGS) entry which is preliminary data.</text>
</comment>
<dbReference type="VEuPathDB" id="FungiDB:LCOR_02414.1"/>